<feature type="transmembrane region" description="Helical" evidence="1">
    <location>
        <begin position="411"/>
        <end position="435"/>
    </location>
</feature>
<keyword evidence="1" id="KW-1133">Transmembrane helix</keyword>
<protein>
    <recommendedName>
        <fullName evidence="4">Transporter</fullName>
    </recommendedName>
</protein>
<keyword evidence="1" id="KW-0472">Membrane</keyword>
<feature type="transmembrane region" description="Helical" evidence="1">
    <location>
        <begin position="334"/>
        <end position="355"/>
    </location>
</feature>
<dbReference type="OrthoDB" id="5084221at2"/>
<dbReference type="RefSeq" id="WP_150417581.1">
    <property type="nucleotide sequence ID" value="NZ_VYRZ01000001.1"/>
</dbReference>
<name>A0A5J5IVU6_9MICO</name>
<keyword evidence="1" id="KW-0812">Transmembrane</keyword>
<dbReference type="AlphaFoldDB" id="A0A5J5IVU6"/>
<feature type="transmembrane region" description="Helical" evidence="1">
    <location>
        <begin position="311"/>
        <end position="328"/>
    </location>
</feature>
<evidence type="ECO:0000313" key="3">
    <source>
        <dbReference type="Proteomes" id="UP000327039"/>
    </source>
</evidence>
<feature type="transmembrane region" description="Helical" evidence="1">
    <location>
        <begin position="480"/>
        <end position="501"/>
    </location>
</feature>
<feature type="transmembrane region" description="Helical" evidence="1">
    <location>
        <begin position="21"/>
        <end position="44"/>
    </location>
</feature>
<feature type="transmembrane region" description="Helical" evidence="1">
    <location>
        <begin position="171"/>
        <end position="195"/>
    </location>
</feature>
<gene>
    <name evidence="2" type="ORF">F6B42_00080</name>
</gene>
<feature type="transmembrane region" description="Helical" evidence="1">
    <location>
        <begin position="385"/>
        <end position="405"/>
    </location>
</feature>
<keyword evidence="3" id="KW-1185">Reference proteome</keyword>
<organism evidence="2 3">
    <name type="scientific">Microbacterium radiodurans</name>
    <dbReference type="NCBI Taxonomy" id="661398"/>
    <lineage>
        <taxon>Bacteria</taxon>
        <taxon>Bacillati</taxon>
        <taxon>Actinomycetota</taxon>
        <taxon>Actinomycetes</taxon>
        <taxon>Micrococcales</taxon>
        <taxon>Microbacteriaceae</taxon>
        <taxon>Microbacterium</taxon>
    </lineage>
</organism>
<dbReference type="EMBL" id="VYRZ01000001">
    <property type="protein sequence ID" value="KAA9088952.1"/>
    <property type="molecule type" value="Genomic_DNA"/>
</dbReference>
<dbReference type="Proteomes" id="UP000327039">
    <property type="component" value="Unassembled WGS sequence"/>
</dbReference>
<feature type="transmembrane region" description="Helical" evidence="1">
    <location>
        <begin position="135"/>
        <end position="159"/>
    </location>
</feature>
<feature type="transmembrane region" description="Helical" evidence="1">
    <location>
        <begin position="100"/>
        <end position="129"/>
    </location>
</feature>
<evidence type="ECO:0000313" key="2">
    <source>
        <dbReference type="EMBL" id="KAA9088952.1"/>
    </source>
</evidence>
<proteinExistence type="predicted"/>
<evidence type="ECO:0000256" key="1">
    <source>
        <dbReference type="SAM" id="Phobius"/>
    </source>
</evidence>
<sequence length="518" mass="52004">MALVLARLRLALQIGGISRTGLATFVAGWALAVLGGLAGGYAVAWLEATRSAVGDLFVLLMFVLLFAAWAIGPVAAPVPSSNLIDPGVLEQYPLSRSQQVLGLLLGGVISPAAAGTFLFAAGGVAAVGVDLAGRVAAVGGAILFTVLCVAVSYALRALLAQALADRRGRDAAIIVSTVLLVGMYVLGHTVAPLLAAAESAAQLVVIVLSWTPPGAAGALAYVLGAGDLLGGLARTGIVLVAIAAALLVWAIALHRRLAGGSARAVATPHRASARELALVPPVLHGVRLGAGATLGAASQQLRYLFFRAPKAVQFVVMGPVVGIMFGGTQVHTAGLPFAAAIVAVVMGASGLLNLFGYDGRGVETTVQTGASLAAVLRGKLIATSVYLVPAVVAITVGLGIAAGVLDQIPVALLAAAAALLLAYAVGAAASVWNPYDQEAPQGDRSTLSARLLGAFALSFGVVYGVGWLSSWASPVVSVEAVLLVALALAVAAAVLAVRVGGSWLDSHPERLLAAFTPR</sequence>
<comment type="caution">
    <text evidence="2">The sequence shown here is derived from an EMBL/GenBank/DDBJ whole genome shotgun (WGS) entry which is preliminary data.</text>
</comment>
<feature type="transmembrane region" description="Helical" evidence="1">
    <location>
        <begin position="56"/>
        <end position="79"/>
    </location>
</feature>
<evidence type="ECO:0008006" key="4">
    <source>
        <dbReference type="Google" id="ProtNLM"/>
    </source>
</evidence>
<feature type="transmembrane region" description="Helical" evidence="1">
    <location>
        <begin position="232"/>
        <end position="253"/>
    </location>
</feature>
<accession>A0A5J5IVU6</accession>
<reference evidence="3" key="1">
    <citation type="submission" date="2019-09" db="EMBL/GenBank/DDBJ databases">
        <title>Mumia zhuanghuii sp. nov. isolated from the intestinal contents of plateau pika (Ochotona curzoniae) in the Qinghai-Tibet plateau of China.</title>
        <authorList>
            <person name="Tian Z."/>
        </authorList>
    </citation>
    <scope>NUCLEOTIDE SEQUENCE [LARGE SCALE GENOMIC DNA]</scope>
    <source>
        <strain evidence="3">DSM 25564</strain>
    </source>
</reference>
<feature type="transmembrane region" description="Helical" evidence="1">
    <location>
        <begin position="447"/>
        <end position="468"/>
    </location>
</feature>